<dbReference type="GeneID" id="9597574"/>
<accession>D8PN97</accession>
<keyword evidence="4 7" id="KW-1133">Transmembrane helix</keyword>
<feature type="transmembrane region" description="Helical" evidence="7">
    <location>
        <begin position="58"/>
        <end position="86"/>
    </location>
</feature>
<dbReference type="GO" id="GO:0006826">
    <property type="term" value="P:iron ion transport"/>
    <property type="evidence" value="ECO:0007669"/>
    <property type="project" value="TreeGrafter"/>
</dbReference>
<keyword evidence="3 7" id="KW-0812">Transmembrane</keyword>
<keyword evidence="2" id="KW-0813">Transport</keyword>
<evidence type="ECO:0000256" key="4">
    <source>
        <dbReference type="ARBA" id="ARBA00022989"/>
    </source>
</evidence>
<dbReference type="InParanoid" id="D8PN97"/>
<dbReference type="OMA" id="LNYVHRW"/>
<sequence length="549" mass="59323">MADTGKAPEIPAGLQQYDSYATDPKYQKYFTIGWTSALGAFLLFKLAGLFIRRRSKIWAFISSVGLWSLPGLSLTVGQLLVIILYTVGVLACLTTRAKLEENPNRAGFLALAQLPPIFVLGAFKSAPTALAPPGKHAASFLAHFTYEKLSPYHRYAGRVFFLCAAIHGGMWINNHLKYDQQILGAGKETTGVAAFGLVCVLLLSSVKPVRKWAYEVFYIIHILSVPAFLVTISYHTPYARPWVYPPAAFWLGDLVLRMVRGTWVGQVELSVQGDITVVNMPTFTRPIQPGQHVRVSLFIPTLGFRDAWYTPGHPVTVIPTARGAVLSMKGTGGWTRAVSDYARFVSPPSEPKPVPDIEEDCVDKPQGQTASRMTVLALLSAHPTGGVALPRPFASYTDVFCMTGGSGASFALSLARSLRSARRAEVVWCVRSFGSIIPLAPYLARLTQGGANVHITIYVTCLCQPELIPHIPNCDVVLWDGIGDSGRPSVGSLVKQFVGEVDGKEGETSVAILAAGPRSLVAEAGNAVARLRAAGPVVEVGYHGEVFDL</sequence>
<gene>
    <name evidence="9" type="ORF">SCHCODRAFT_103678</name>
</gene>
<dbReference type="Proteomes" id="UP000007431">
    <property type="component" value="Unassembled WGS sequence"/>
</dbReference>
<feature type="non-terminal residue" evidence="9">
    <location>
        <position position="549"/>
    </location>
</feature>
<feature type="transmembrane region" description="Helical" evidence="7">
    <location>
        <begin position="216"/>
        <end position="236"/>
    </location>
</feature>
<evidence type="ECO:0000256" key="6">
    <source>
        <dbReference type="ARBA" id="ARBA00023136"/>
    </source>
</evidence>
<dbReference type="Gene3D" id="3.40.50.80">
    <property type="entry name" value="Nucleotide-binding domain of ferredoxin-NADP reductase (FNR) module"/>
    <property type="match status" value="1"/>
</dbReference>
<organism evidence="10">
    <name type="scientific">Schizophyllum commune (strain H4-8 / FGSC 9210)</name>
    <name type="common">Split gill fungus</name>
    <dbReference type="NCBI Taxonomy" id="578458"/>
    <lineage>
        <taxon>Eukaryota</taxon>
        <taxon>Fungi</taxon>
        <taxon>Dikarya</taxon>
        <taxon>Basidiomycota</taxon>
        <taxon>Agaricomycotina</taxon>
        <taxon>Agaricomycetes</taxon>
        <taxon>Agaricomycetidae</taxon>
        <taxon>Agaricales</taxon>
        <taxon>Schizophyllaceae</taxon>
        <taxon>Schizophyllum</taxon>
    </lineage>
</organism>
<dbReference type="eggNOG" id="KOG0039">
    <property type="taxonomic scope" value="Eukaryota"/>
</dbReference>
<dbReference type="PANTHER" id="PTHR32361">
    <property type="entry name" value="FERRIC/CUPRIC REDUCTASE TRANSMEMBRANE COMPONENT"/>
    <property type="match status" value="1"/>
</dbReference>
<evidence type="ECO:0000256" key="3">
    <source>
        <dbReference type="ARBA" id="ARBA00022692"/>
    </source>
</evidence>
<feature type="transmembrane region" description="Helical" evidence="7">
    <location>
        <begin position="29"/>
        <end position="51"/>
    </location>
</feature>
<dbReference type="EMBL" id="GL377302">
    <property type="protein sequence ID" value="EFJ02228.1"/>
    <property type="molecule type" value="Genomic_DNA"/>
</dbReference>
<dbReference type="GO" id="GO:0006879">
    <property type="term" value="P:intracellular iron ion homeostasis"/>
    <property type="evidence" value="ECO:0007669"/>
    <property type="project" value="TreeGrafter"/>
</dbReference>
<evidence type="ECO:0000313" key="10">
    <source>
        <dbReference type="Proteomes" id="UP000007431"/>
    </source>
</evidence>
<comment type="subcellular location">
    <subcellularLocation>
        <location evidence="1">Membrane</location>
        <topology evidence="1">Multi-pass membrane protein</topology>
    </subcellularLocation>
</comment>
<dbReference type="VEuPathDB" id="FungiDB:SCHCODRAFT_02612617"/>
<evidence type="ECO:0000259" key="8">
    <source>
        <dbReference type="Pfam" id="PF01794"/>
    </source>
</evidence>
<feature type="domain" description="Ferric oxidoreductase" evidence="8">
    <location>
        <begin position="106"/>
        <end position="231"/>
    </location>
</feature>
<protein>
    <recommendedName>
        <fullName evidence="8">Ferric oxidoreductase domain-containing protein</fullName>
    </recommendedName>
</protein>
<evidence type="ECO:0000256" key="1">
    <source>
        <dbReference type="ARBA" id="ARBA00004141"/>
    </source>
</evidence>
<dbReference type="InterPro" id="IPR051410">
    <property type="entry name" value="Ferric/Cupric_Reductase"/>
</dbReference>
<name>D8PN97_SCHCM</name>
<keyword evidence="6 7" id="KW-0472">Membrane</keyword>
<dbReference type="OrthoDB" id="3944240at2759"/>
<dbReference type="HOGENOM" id="CLU_017408_2_0_1"/>
<dbReference type="GO" id="GO:0015677">
    <property type="term" value="P:copper ion import"/>
    <property type="evidence" value="ECO:0007669"/>
    <property type="project" value="TreeGrafter"/>
</dbReference>
<dbReference type="PANTHER" id="PTHR32361:SF9">
    <property type="entry name" value="FERRIC REDUCTASE TRANSMEMBRANE COMPONENT 3-RELATED"/>
    <property type="match status" value="1"/>
</dbReference>
<reference evidence="9 10" key="1">
    <citation type="journal article" date="2010" name="Nat. Biotechnol.">
        <title>Genome sequence of the model mushroom Schizophyllum commune.</title>
        <authorList>
            <person name="Ohm R.A."/>
            <person name="de Jong J.F."/>
            <person name="Lugones L.G."/>
            <person name="Aerts A."/>
            <person name="Kothe E."/>
            <person name="Stajich J.E."/>
            <person name="de Vries R.P."/>
            <person name="Record E."/>
            <person name="Levasseur A."/>
            <person name="Baker S.E."/>
            <person name="Bartholomew K.A."/>
            <person name="Coutinho P.M."/>
            <person name="Erdmann S."/>
            <person name="Fowler T.J."/>
            <person name="Gathman A.C."/>
            <person name="Lombard V."/>
            <person name="Henrissat B."/>
            <person name="Knabe N."/>
            <person name="Kuees U."/>
            <person name="Lilly W.W."/>
            <person name="Lindquist E."/>
            <person name="Lucas S."/>
            <person name="Magnuson J.K."/>
            <person name="Piumi F."/>
            <person name="Raudaskoski M."/>
            <person name="Salamov A."/>
            <person name="Schmutz J."/>
            <person name="Schwarze F.W.M.R."/>
            <person name="vanKuyk P.A."/>
            <person name="Horton J.S."/>
            <person name="Grigoriev I.V."/>
            <person name="Woesten H.A.B."/>
        </authorList>
    </citation>
    <scope>NUCLEOTIDE SEQUENCE [LARGE SCALE GENOMIC DNA]</scope>
    <source>
        <strain evidence="10">H4-8 / FGSC 9210</strain>
    </source>
</reference>
<feature type="transmembrane region" description="Helical" evidence="7">
    <location>
        <begin position="192"/>
        <end position="209"/>
    </location>
</feature>
<dbReference type="GO" id="GO:0005886">
    <property type="term" value="C:plasma membrane"/>
    <property type="evidence" value="ECO:0007669"/>
    <property type="project" value="TreeGrafter"/>
</dbReference>
<evidence type="ECO:0000256" key="7">
    <source>
        <dbReference type="SAM" id="Phobius"/>
    </source>
</evidence>
<dbReference type="Pfam" id="PF01794">
    <property type="entry name" value="Ferric_reduct"/>
    <property type="match status" value="1"/>
</dbReference>
<dbReference type="AlphaFoldDB" id="D8PN97"/>
<evidence type="ECO:0000313" key="9">
    <source>
        <dbReference type="EMBL" id="EFJ02228.1"/>
    </source>
</evidence>
<keyword evidence="5" id="KW-0406">Ion transport</keyword>
<keyword evidence="10" id="KW-1185">Reference proteome</keyword>
<evidence type="ECO:0000256" key="2">
    <source>
        <dbReference type="ARBA" id="ARBA00022448"/>
    </source>
</evidence>
<dbReference type="RefSeq" id="XP_003037130.1">
    <property type="nucleotide sequence ID" value="XM_003037084.1"/>
</dbReference>
<dbReference type="GO" id="GO:0000293">
    <property type="term" value="F:ferric-chelate reductase activity"/>
    <property type="evidence" value="ECO:0007669"/>
    <property type="project" value="TreeGrafter"/>
</dbReference>
<dbReference type="InterPro" id="IPR013130">
    <property type="entry name" value="Fe3_Rdtase_TM_dom"/>
</dbReference>
<proteinExistence type="predicted"/>
<dbReference type="KEGG" id="scm:SCHCO_02612617"/>
<evidence type="ECO:0000256" key="5">
    <source>
        <dbReference type="ARBA" id="ARBA00023065"/>
    </source>
</evidence>
<feature type="transmembrane region" description="Helical" evidence="7">
    <location>
        <begin position="155"/>
        <end position="172"/>
    </location>
</feature>
<dbReference type="InterPro" id="IPR039261">
    <property type="entry name" value="FNR_nucleotide-bd"/>
</dbReference>